<gene>
    <name evidence="2" type="ORF">E7Z75_06085</name>
</gene>
<sequence>MINEKSPQEEIEELKIQLSKYRKENRILKERCESYEDRIEHFAIERENLSRDIIRFESMEMELKQYDIEELALETKKLNHRVDVLRRYLKAERQDNEKLNELINKLTKELNDANYEIAGLERDLKKSRIRQNQRTYNLENRLDIAYTKLAQMKYTLNEFEELGFFERLRGKKPESLEDIDI</sequence>
<evidence type="ECO:0000313" key="2">
    <source>
        <dbReference type="EMBL" id="MBE6512691.1"/>
    </source>
</evidence>
<evidence type="ECO:0000313" key="3">
    <source>
        <dbReference type="Proteomes" id="UP000732619"/>
    </source>
</evidence>
<dbReference type="AlphaFoldDB" id="A0A8T3VTT8"/>
<proteinExistence type="predicted"/>
<reference evidence="2" key="1">
    <citation type="submission" date="2019-04" db="EMBL/GenBank/DDBJ databases">
        <title>Evolution of Biomass-Degrading Anaerobic Consortia Revealed by Metagenomics.</title>
        <authorList>
            <person name="Peng X."/>
        </authorList>
    </citation>
    <scope>NUCLEOTIDE SEQUENCE</scope>
    <source>
        <strain evidence="2">SIG14</strain>
    </source>
</reference>
<name>A0A8T3VTT8_METOL</name>
<feature type="coiled-coil region" evidence="1">
    <location>
        <begin position="82"/>
        <end position="130"/>
    </location>
</feature>
<evidence type="ECO:0000256" key="1">
    <source>
        <dbReference type="SAM" id="Coils"/>
    </source>
</evidence>
<comment type="caution">
    <text evidence="2">The sequence shown here is derived from an EMBL/GenBank/DDBJ whole genome shotgun (WGS) entry which is preliminary data.</text>
</comment>
<accession>A0A8T3VTT8</accession>
<organism evidence="2 3">
    <name type="scientific">Methanobrevibacter olleyae</name>
    <dbReference type="NCBI Taxonomy" id="294671"/>
    <lineage>
        <taxon>Archaea</taxon>
        <taxon>Methanobacteriati</taxon>
        <taxon>Methanobacteriota</taxon>
        <taxon>Methanomada group</taxon>
        <taxon>Methanobacteria</taxon>
        <taxon>Methanobacteriales</taxon>
        <taxon>Methanobacteriaceae</taxon>
        <taxon>Methanobrevibacter</taxon>
    </lineage>
</organism>
<keyword evidence="1" id="KW-0175">Coiled coil</keyword>
<dbReference type="EMBL" id="SUTG01000026">
    <property type="protein sequence ID" value="MBE6512691.1"/>
    <property type="molecule type" value="Genomic_DNA"/>
</dbReference>
<feature type="coiled-coil region" evidence="1">
    <location>
        <begin position="11"/>
        <end position="52"/>
    </location>
</feature>
<protein>
    <submittedName>
        <fullName evidence="2">Uncharacterized protein</fullName>
    </submittedName>
</protein>
<dbReference type="Proteomes" id="UP000732619">
    <property type="component" value="Unassembled WGS sequence"/>
</dbReference>